<reference evidence="1" key="1">
    <citation type="submission" date="2019-02" db="EMBL/GenBank/DDBJ databases">
        <authorList>
            <person name="Gruber-Vodicka R. H."/>
            <person name="Seah K. B. B."/>
        </authorList>
    </citation>
    <scope>NUCLEOTIDE SEQUENCE</scope>
    <source>
        <strain evidence="1">BECK_M7</strain>
    </source>
</reference>
<proteinExistence type="predicted"/>
<accession>A0A450U4S1</accession>
<gene>
    <name evidence="1" type="ORF">BECKLFY1418B_GA0070995_100119</name>
</gene>
<name>A0A450U4S1_9GAMM</name>
<sequence>MCTVKYHRYQYLLAHRVASQVKQNRCFVKLVREDERETNRLATLRQAVLTDVAALRRRSIYRHISSIDSHDFQGGRIARYVTENIPHDR</sequence>
<protein>
    <submittedName>
        <fullName evidence="1">Uncharacterized protein</fullName>
    </submittedName>
</protein>
<evidence type="ECO:0000313" key="1">
    <source>
        <dbReference type="EMBL" id="VFJ85968.1"/>
    </source>
</evidence>
<organism evidence="1">
    <name type="scientific">Candidatus Kentrum sp. LFY</name>
    <dbReference type="NCBI Taxonomy" id="2126342"/>
    <lineage>
        <taxon>Bacteria</taxon>
        <taxon>Pseudomonadati</taxon>
        <taxon>Pseudomonadota</taxon>
        <taxon>Gammaproteobacteria</taxon>
        <taxon>Candidatus Kentrum</taxon>
    </lineage>
</organism>
<dbReference type="AlphaFoldDB" id="A0A450U4S1"/>
<dbReference type="EMBL" id="CAADFF010000001">
    <property type="protein sequence ID" value="VFJ85968.1"/>
    <property type="molecule type" value="Genomic_DNA"/>
</dbReference>